<gene>
    <name evidence="2" type="ORF">IW261DRAFT_1572585</name>
</gene>
<proteinExistence type="predicted"/>
<accession>A0AA39NS89</accession>
<dbReference type="AlphaFoldDB" id="A0AA39NS89"/>
<reference evidence="2" key="1">
    <citation type="submission" date="2023-06" db="EMBL/GenBank/DDBJ databases">
        <authorList>
            <consortium name="Lawrence Berkeley National Laboratory"/>
            <person name="Ahrendt S."/>
            <person name="Sahu N."/>
            <person name="Indic B."/>
            <person name="Wong-Bajracharya J."/>
            <person name="Merenyi Z."/>
            <person name="Ke H.-M."/>
            <person name="Monk M."/>
            <person name="Kocsube S."/>
            <person name="Drula E."/>
            <person name="Lipzen A."/>
            <person name="Balint B."/>
            <person name="Henrissat B."/>
            <person name="Andreopoulos B."/>
            <person name="Martin F.M."/>
            <person name="Harder C.B."/>
            <person name="Rigling D."/>
            <person name="Ford K.L."/>
            <person name="Foster G.D."/>
            <person name="Pangilinan J."/>
            <person name="Papanicolaou A."/>
            <person name="Barry K."/>
            <person name="LaButti K."/>
            <person name="Viragh M."/>
            <person name="Koriabine M."/>
            <person name="Yan M."/>
            <person name="Riley R."/>
            <person name="Champramary S."/>
            <person name="Plett K.L."/>
            <person name="Tsai I.J."/>
            <person name="Slot J."/>
            <person name="Sipos G."/>
            <person name="Plett J."/>
            <person name="Nagy L.G."/>
            <person name="Grigoriev I.V."/>
        </authorList>
    </citation>
    <scope>NUCLEOTIDE SEQUENCE</scope>
    <source>
        <strain evidence="2">ICMP 16352</strain>
    </source>
</reference>
<evidence type="ECO:0000313" key="3">
    <source>
        <dbReference type="Proteomes" id="UP001175227"/>
    </source>
</evidence>
<dbReference type="Proteomes" id="UP001175227">
    <property type="component" value="Unassembled WGS sequence"/>
</dbReference>
<sequence>MPKTSGHAPTPKRDHSPVVVNPSKKARTASPASTLNSQPDDLLDVEDDVSADAGLKATSVENPASSSNDNPYTTIANSIIHLTPVNDYIKSRDIPERVPTVNVAKLYRNNYPVISQLMHIAFAPSKDYLMNISLIDPDDFMIHSDCVIRTSLVAQSFFMLGSVVYSDLFGTTTSKQICIQPLHCLWPRTAAAIGHIFGLGIKKVLMNNGFRQGLSFTSWLKSGDFHGSGSTIPVNGKRHGPAIRSRDEPVPIFDCHGPFKLSSYHTCPTSMVDPENGSIVLVIFTLNRYRELSYNVASYNVQVILQLADPPSDNDADKPTTPLPPYLTSMEPIGVKGSVDTENVFALAEDDDVSEKVY</sequence>
<feature type="compositionally biased region" description="Polar residues" evidence="1">
    <location>
        <begin position="30"/>
        <end position="39"/>
    </location>
</feature>
<protein>
    <submittedName>
        <fullName evidence="2">Uncharacterized protein</fullName>
    </submittedName>
</protein>
<name>A0AA39NS89_9AGAR</name>
<feature type="region of interest" description="Disordered" evidence="1">
    <location>
        <begin position="1"/>
        <end position="46"/>
    </location>
</feature>
<organism evidence="2 3">
    <name type="scientific">Armillaria novae-zelandiae</name>
    <dbReference type="NCBI Taxonomy" id="153914"/>
    <lineage>
        <taxon>Eukaryota</taxon>
        <taxon>Fungi</taxon>
        <taxon>Dikarya</taxon>
        <taxon>Basidiomycota</taxon>
        <taxon>Agaricomycotina</taxon>
        <taxon>Agaricomycetes</taxon>
        <taxon>Agaricomycetidae</taxon>
        <taxon>Agaricales</taxon>
        <taxon>Marasmiineae</taxon>
        <taxon>Physalacriaceae</taxon>
        <taxon>Armillaria</taxon>
    </lineage>
</organism>
<feature type="region of interest" description="Disordered" evidence="1">
    <location>
        <begin position="309"/>
        <end position="329"/>
    </location>
</feature>
<dbReference type="EMBL" id="JAUEPR010000057">
    <property type="protein sequence ID" value="KAK0470898.1"/>
    <property type="molecule type" value="Genomic_DNA"/>
</dbReference>
<comment type="caution">
    <text evidence="2">The sequence shown here is derived from an EMBL/GenBank/DDBJ whole genome shotgun (WGS) entry which is preliminary data.</text>
</comment>
<keyword evidence="3" id="KW-1185">Reference proteome</keyword>
<evidence type="ECO:0000256" key="1">
    <source>
        <dbReference type="SAM" id="MobiDB-lite"/>
    </source>
</evidence>
<evidence type="ECO:0000313" key="2">
    <source>
        <dbReference type="EMBL" id="KAK0470898.1"/>
    </source>
</evidence>